<evidence type="ECO:0000313" key="1">
    <source>
        <dbReference type="EMBL" id="UKK01398.2"/>
    </source>
</evidence>
<dbReference type="Proteomes" id="UP000244811">
    <property type="component" value="Chromosome 3"/>
</dbReference>
<name>A0A976QSY9_THEOR</name>
<protein>
    <submittedName>
        <fullName evidence="1">Uncharacterized protein</fullName>
    </submittedName>
</protein>
<gene>
    <name evidence="1" type="ORF">MACK_002212</name>
</gene>
<accession>A0A976QSY9</accession>
<dbReference type="EMBL" id="CP056070">
    <property type="protein sequence ID" value="UKK01398.2"/>
    <property type="molecule type" value="Genomic_DNA"/>
</dbReference>
<evidence type="ECO:0000313" key="2">
    <source>
        <dbReference type="Proteomes" id="UP000244811"/>
    </source>
</evidence>
<dbReference type="AlphaFoldDB" id="A0A976QSY9"/>
<proteinExistence type="predicted"/>
<organism evidence="1 2">
    <name type="scientific">Theileria orientalis</name>
    <dbReference type="NCBI Taxonomy" id="68886"/>
    <lineage>
        <taxon>Eukaryota</taxon>
        <taxon>Sar</taxon>
        <taxon>Alveolata</taxon>
        <taxon>Apicomplexa</taxon>
        <taxon>Aconoidasida</taxon>
        <taxon>Piroplasmida</taxon>
        <taxon>Theileriidae</taxon>
        <taxon>Theileria</taxon>
    </lineage>
</organism>
<reference evidence="1" key="1">
    <citation type="submission" date="2022-07" db="EMBL/GenBank/DDBJ databases">
        <title>Evaluation of T. orientalis genome assembly methods using nanopore sequencing and analysis of variation between genomes.</title>
        <authorList>
            <person name="Yam J."/>
            <person name="Micallef M.L."/>
            <person name="Liu M."/>
            <person name="Djordjevic S.P."/>
            <person name="Bogema D.R."/>
            <person name="Jenkins C."/>
        </authorList>
    </citation>
    <scope>NUCLEOTIDE SEQUENCE</scope>
    <source>
        <strain evidence="1">Goon Nure</strain>
    </source>
</reference>
<sequence>MKNNRVKPKLVLESLMGDPVLSHWIGPEGIAAGTALGRISTYLFTQKPDSKIESESTYKSKSDYSVKNEVNHVAIPIEVEYNTRDVESNPVDSCSISSKNDTNESKNCNINHDNELCSGRYSVFATYSDEPVYSVFIKENALLCLIGTSYLMIYDTVNYKVLTQCSLHLTSSTIKGFKQVIQDDKYVLVSSIKGIVLINLTNSEIHLLNNKSIINNNILSLQFPYISTTSFNYEDKHEKLIGVYKIHLNGASLYNRDTHFNTRYDDDSLERTNELVLKEKKIYLITMCKLWSSYIVVVCDLLTILLYNREDNCLHKRKTVKHDILSINSKFEDYFIMLNKNSTLNLVNSNLDILHTFNLYPSTFEIGWSYNVVSYKNLISFNSDEGIYFMKLPENITHT</sequence>